<dbReference type="InterPro" id="IPR055123">
    <property type="entry name" value="SpnB-like_Rossmann"/>
</dbReference>
<dbReference type="Gene3D" id="3.40.366.10">
    <property type="entry name" value="Malonyl-Coenzyme A Acyl Carrier Protein, domain 2"/>
    <property type="match status" value="2"/>
</dbReference>
<reference evidence="7 8" key="1">
    <citation type="submission" date="2018-10" db="EMBL/GenBank/DDBJ databases">
        <title>Isolation from cow dung.</title>
        <authorList>
            <person name="Ling L."/>
        </authorList>
    </citation>
    <scope>NUCLEOTIDE SEQUENCE [LARGE SCALE GENOMIC DNA]</scope>
    <source>
        <strain evidence="7 8">NEAU-LL90</strain>
    </source>
</reference>
<dbReference type="SUPFAM" id="SSF51735">
    <property type="entry name" value="NAD(P)-binding Rossmann-fold domains"/>
    <property type="match status" value="2"/>
</dbReference>
<dbReference type="Gene3D" id="3.40.47.10">
    <property type="match status" value="2"/>
</dbReference>
<sequence length="2037" mass="211318">MTGELQRSRSRVKELESRWNEPIAIVGMSCRLPGEVNSPDDLWSKVVEGANLVVDFPVDRGWNLDELPGPDDPEPSPRRGGFLSGAAQFDADFFGISPREALATDPQQRLLLEGVWEALERAQLDPKALRGSRTGVFAGLYDQSYGGGLGGRDRSLDGFRLTGTTNSVASGRIAYTFGWTGPAISIDTACSSSLVALHLACRSLRADECDLAVVGGVTVMATPAMFVEFARQQGLAPDGLCKPFAEAADGTGWSEGVGVLVVETLSRAERLGHQVLAVVRGSAVNQDGASNGLTAPNGLAQQRVIRAALADAGLAATEIDAVEAHGTGTTLGDPIEAQALLATYGQDRPADRPLWLGSLKSNIGHTQAAAGVAGVIKMVQAMRHGVMPRTLHVDEPSSHVDWDSGAVELLTEQRAWDTDGDRPRRAGVSSFGISGTNAHVILEAAPVPPVPETPPAAAGPADGGSIAHLPLLVSARSESAVRAQAAVLRQWLIERPDTDPRDVAYSLLTTRTRHEWSAWVPSGDRDAVIAGLDGLATGREPGAPARSSMRTAGRLALVFPGQGAQYAGMGHELSEAFPAFAAAFDEALSLLDGHFGQSVREVLWGSDDASADNTMFAQAGLFAVGVGVYHLLESWGVTPDVVAGHSIGEIGAAYAAGVLSLADAAALVAARGRLMAALPAGGAMVAVAADEEAVREVLRDLGSDVAVAAVNGPRAVVISGAQEAVEAAAERLRSEGHRASRLRVSHAFHSPAMEPMLAEFGAIAGGLTFGEPRIPLVSNLTGELAGPEVRTAEYWVRHVRETVRFSAGVRSLRAAGAGTFVVAGPDGGMSALIAENLDAGTESTAALVVSMLRKPRAAGPARSEAETALRAAGELSAGVPVDWSALWPTGTPRRVELPTYAFQHRRYWVNSVADAADAESAPSRLHAVRWSPVPPVAEPGAVEIGDWATLAEREPAPEAVVLDCRDHESAPDVPAVLRTATHRVLEVLQQFSAQERYAGSRLVVATRGAVAVPGETIADAPGAALWGLVRSAQLEAPGRIVLLDTDIEGDLTAEHLAVVLGTGESQLAQRGGELYHPRVTRLPETAADATLWTRVAAGTVVLTGGTGGLGALLARHLAGTHRVRSLVLGSRSGLAAPGAAALVADLAALGARAHVVACDVSTREGVARLLAAVPAEYPVSGIVHAAGVLDDGVFTELTPARLDGVLAAKADAAWYLHEAAAELDPAVFVLFSSITGTLGAAGQANYAAANGFLDGLAGQRRAAGLPATSIAWGIWAASTGMTSHLGAADAARWRRLGLPGLASEQGLALLDLAVASDRAAVLGVRFDTAALAVQARLGTLAPMLRELTPAVVPDAVTGVVAERVPPVRQLEPLLELVRAQIAAVLGHDDTEAVAADRNFAELGFDSLLAVEVRNRLSAATGLVVPTTLIYDRPTPRAVAEYLLVQLGGDVAEKSTVAAVRTDLDDPVVIVGMGCRYPGGVSSPGELWDLVRDGRDGIVDFPADRGWDLDTLFDPDPAAAGKSYVRRGGFLPDAGDFDAAFFGISPREASATDPQQRLLLETVWEALEDAGIDPMTLRGSDTGVYLGISDQHYSGAAGFEITGTSTAVASGRVSYVLGLEGPAVSVDTACSSSLVALHQAAAAVRGGECGLALVGGVTVLTTPANFVAFSRQRGLAPDGRCKAFAAAADGTGWSEGVGVLAIERLSRARQLGHRVLAVVRGSAINQDGASNGLSAPNGPSQERVIRQALANAGLTGSEVDVVEAHGTGTALGDPIEAQALLATYGQDRPADRPLWLGSLKSNIGHTQAAAGVAGVIKMVQAMRHGVMPRTLLVDEPSTHVDWDSGAVELLTEQRTWESPGHPRRAGISAFGISGTNAHVIVEEAPEPAAEPAAGPGDGIAAVPWVLSARSPEALLAQASRLAAVVSQQPGIDISAVAWSLVSSRARLEHRAVVVGGDRDALLAGVNALAAGRDATSLVRGTARAGGRVALVFPGQGAQWAGMGRELHREFPVFAAAFDEAVDLLERALDRPVRDVLWG</sequence>
<dbReference type="GO" id="GO:0006633">
    <property type="term" value="P:fatty acid biosynthetic process"/>
    <property type="evidence" value="ECO:0007669"/>
    <property type="project" value="InterPro"/>
</dbReference>
<gene>
    <name evidence="7" type="ORF">EBN03_31420</name>
</gene>
<dbReference type="InterPro" id="IPR032821">
    <property type="entry name" value="PKS_assoc"/>
</dbReference>
<dbReference type="PANTHER" id="PTHR43775">
    <property type="entry name" value="FATTY ACID SYNTHASE"/>
    <property type="match status" value="1"/>
</dbReference>
<evidence type="ECO:0000259" key="6">
    <source>
        <dbReference type="PROSITE" id="PS52004"/>
    </source>
</evidence>
<dbReference type="InterPro" id="IPR014030">
    <property type="entry name" value="Ketoacyl_synth_N"/>
</dbReference>
<dbReference type="InterPro" id="IPR014043">
    <property type="entry name" value="Acyl_transferase_dom"/>
</dbReference>
<dbReference type="SMART" id="SM00822">
    <property type="entry name" value="PKS_KR"/>
    <property type="match status" value="1"/>
</dbReference>
<evidence type="ECO:0000313" key="7">
    <source>
        <dbReference type="EMBL" id="RMI28099.1"/>
    </source>
</evidence>
<dbReference type="SUPFAM" id="SSF53901">
    <property type="entry name" value="Thiolase-like"/>
    <property type="match status" value="2"/>
</dbReference>
<evidence type="ECO:0000256" key="1">
    <source>
        <dbReference type="ARBA" id="ARBA00022450"/>
    </source>
</evidence>
<dbReference type="InterPro" id="IPR009081">
    <property type="entry name" value="PP-bd_ACP"/>
</dbReference>
<evidence type="ECO:0000256" key="4">
    <source>
        <dbReference type="ARBA" id="ARBA00023315"/>
    </source>
</evidence>
<dbReference type="GO" id="GO:0031177">
    <property type="term" value="F:phosphopantetheine binding"/>
    <property type="evidence" value="ECO:0007669"/>
    <property type="project" value="InterPro"/>
</dbReference>
<evidence type="ECO:0000313" key="8">
    <source>
        <dbReference type="Proteomes" id="UP000279275"/>
    </source>
</evidence>
<evidence type="ECO:0000256" key="2">
    <source>
        <dbReference type="ARBA" id="ARBA00022553"/>
    </source>
</evidence>
<dbReference type="InterPro" id="IPR020841">
    <property type="entry name" value="PKS_Beta-ketoAc_synthase_dom"/>
</dbReference>
<dbReference type="GO" id="GO:0004312">
    <property type="term" value="F:fatty acid synthase activity"/>
    <property type="evidence" value="ECO:0007669"/>
    <property type="project" value="TreeGrafter"/>
</dbReference>
<feature type="domain" description="Ketosynthase family 3 (KS3)" evidence="6">
    <location>
        <begin position="20"/>
        <end position="444"/>
    </location>
</feature>
<dbReference type="Pfam" id="PF16197">
    <property type="entry name" value="KAsynt_C_assoc"/>
    <property type="match status" value="2"/>
</dbReference>
<dbReference type="SUPFAM" id="SSF55048">
    <property type="entry name" value="Probable ACP-binding domain of malonyl-CoA ACP transacylase"/>
    <property type="match status" value="1"/>
</dbReference>
<dbReference type="InterPro" id="IPR006162">
    <property type="entry name" value="Ppantetheine_attach_site"/>
</dbReference>
<dbReference type="InterPro" id="IPR036291">
    <property type="entry name" value="NAD(P)-bd_dom_sf"/>
</dbReference>
<dbReference type="Pfam" id="PF00109">
    <property type="entry name" value="ketoacyl-synt"/>
    <property type="match status" value="2"/>
</dbReference>
<comment type="caution">
    <text evidence="7">The sequence shown here is derived from an EMBL/GenBank/DDBJ whole genome shotgun (WGS) entry which is preliminary data.</text>
</comment>
<dbReference type="OrthoDB" id="4516163at2"/>
<feature type="domain" description="Ketosynthase family 3 (KS3)" evidence="6">
    <location>
        <begin position="1464"/>
        <end position="1882"/>
    </location>
</feature>
<dbReference type="InterPro" id="IPR036736">
    <property type="entry name" value="ACP-like_sf"/>
</dbReference>
<accession>A0A3M2KRK8</accession>
<dbReference type="InterPro" id="IPR013968">
    <property type="entry name" value="PKS_KR"/>
</dbReference>
<name>A0A3M2KRK8_9NOCA</name>
<keyword evidence="4" id="KW-0012">Acyltransferase</keyword>
<dbReference type="CDD" id="cd00833">
    <property type="entry name" value="PKS"/>
    <property type="match status" value="2"/>
</dbReference>
<dbReference type="Gene3D" id="3.40.50.720">
    <property type="entry name" value="NAD(P)-binding Rossmann-like Domain"/>
    <property type="match status" value="1"/>
</dbReference>
<protein>
    <submittedName>
        <fullName evidence="7">SDR family NAD(P)-dependent oxidoreductase</fullName>
    </submittedName>
</protein>
<dbReference type="GO" id="GO:0004315">
    <property type="term" value="F:3-oxoacyl-[acyl-carrier-protein] synthase activity"/>
    <property type="evidence" value="ECO:0007669"/>
    <property type="project" value="InterPro"/>
</dbReference>
<dbReference type="SMART" id="SM00825">
    <property type="entry name" value="PKS_KS"/>
    <property type="match status" value="2"/>
</dbReference>
<keyword evidence="3" id="KW-0808">Transferase</keyword>
<keyword evidence="8" id="KW-1185">Reference proteome</keyword>
<feature type="domain" description="Carrier" evidence="5">
    <location>
        <begin position="1371"/>
        <end position="1446"/>
    </location>
</feature>
<dbReference type="Pfam" id="PF00698">
    <property type="entry name" value="Acyl_transf_1"/>
    <property type="match status" value="1"/>
</dbReference>
<dbReference type="Proteomes" id="UP000279275">
    <property type="component" value="Unassembled WGS sequence"/>
</dbReference>
<dbReference type="Pfam" id="PF00550">
    <property type="entry name" value="PP-binding"/>
    <property type="match status" value="1"/>
</dbReference>
<dbReference type="PROSITE" id="PS50075">
    <property type="entry name" value="CARRIER"/>
    <property type="match status" value="1"/>
</dbReference>
<evidence type="ECO:0000259" key="5">
    <source>
        <dbReference type="PROSITE" id="PS50075"/>
    </source>
</evidence>
<dbReference type="PROSITE" id="PS00012">
    <property type="entry name" value="PHOSPHOPANTETHEINE"/>
    <property type="match status" value="1"/>
</dbReference>
<dbReference type="InterPro" id="IPR016036">
    <property type="entry name" value="Malonyl_transacylase_ACP-bd"/>
</dbReference>
<keyword evidence="2" id="KW-0597">Phosphoprotein</keyword>
<dbReference type="Pfam" id="PF02801">
    <property type="entry name" value="Ketoacyl-synt_C"/>
    <property type="match status" value="2"/>
</dbReference>
<proteinExistence type="predicted"/>
<dbReference type="SUPFAM" id="SSF52151">
    <property type="entry name" value="FabD/lysophospholipase-like"/>
    <property type="match status" value="2"/>
</dbReference>
<dbReference type="SMART" id="SM00823">
    <property type="entry name" value="PKS_PP"/>
    <property type="match status" value="1"/>
</dbReference>
<dbReference type="Gene3D" id="3.30.70.3290">
    <property type="match status" value="1"/>
</dbReference>
<evidence type="ECO:0000256" key="3">
    <source>
        <dbReference type="ARBA" id="ARBA00022679"/>
    </source>
</evidence>
<dbReference type="CDD" id="cd08956">
    <property type="entry name" value="KR_3_FAS_SDR_x"/>
    <property type="match status" value="1"/>
</dbReference>
<dbReference type="FunFam" id="3.40.47.10:FF:000019">
    <property type="entry name" value="Polyketide synthase type I"/>
    <property type="match status" value="2"/>
</dbReference>
<dbReference type="SMART" id="SM00827">
    <property type="entry name" value="PKS_AT"/>
    <property type="match status" value="1"/>
</dbReference>
<dbReference type="InterPro" id="IPR057326">
    <property type="entry name" value="KR_dom"/>
</dbReference>
<dbReference type="PANTHER" id="PTHR43775:SF51">
    <property type="entry name" value="INACTIVE PHENOLPHTHIOCEROL SYNTHESIS POLYKETIDE SYNTHASE TYPE I PKS1-RELATED"/>
    <property type="match status" value="1"/>
</dbReference>
<dbReference type="InterPro" id="IPR001227">
    <property type="entry name" value="Ac_transferase_dom_sf"/>
</dbReference>
<dbReference type="SUPFAM" id="SSF47336">
    <property type="entry name" value="ACP-like"/>
    <property type="match status" value="1"/>
</dbReference>
<dbReference type="InterPro" id="IPR018201">
    <property type="entry name" value="Ketoacyl_synth_AS"/>
</dbReference>
<dbReference type="InterPro" id="IPR020806">
    <property type="entry name" value="PKS_PP-bd"/>
</dbReference>
<dbReference type="InterPro" id="IPR014031">
    <property type="entry name" value="Ketoacyl_synth_C"/>
</dbReference>
<dbReference type="Pfam" id="PF22953">
    <property type="entry name" value="SpnB_Rossmann"/>
    <property type="match status" value="1"/>
</dbReference>
<dbReference type="SMART" id="SM01294">
    <property type="entry name" value="PKS_PP_betabranch"/>
    <property type="match status" value="1"/>
</dbReference>
<dbReference type="InterPro" id="IPR016039">
    <property type="entry name" value="Thiolase-like"/>
</dbReference>
<dbReference type="Gene3D" id="1.10.1200.10">
    <property type="entry name" value="ACP-like"/>
    <property type="match status" value="1"/>
</dbReference>
<organism evidence="7 8">
    <name type="scientific">Nocardia stercoris</name>
    <dbReference type="NCBI Taxonomy" id="2483361"/>
    <lineage>
        <taxon>Bacteria</taxon>
        <taxon>Bacillati</taxon>
        <taxon>Actinomycetota</taxon>
        <taxon>Actinomycetes</taxon>
        <taxon>Mycobacteriales</taxon>
        <taxon>Nocardiaceae</taxon>
        <taxon>Nocardia</taxon>
    </lineage>
</organism>
<dbReference type="PROSITE" id="PS00606">
    <property type="entry name" value="KS3_1"/>
    <property type="match status" value="2"/>
</dbReference>
<dbReference type="FunFam" id="3.40.366.10:FF:000002">
    <property type="entry name" value="Probable polyketide synthase 2"/>
    <property type="match status" value="1"/>
</dbReference>
<dbReference type="Pfam" id="PF08659">
    <property type="entry name" value="KR"/>
    <property type="match status" value="1"/>
</dbReference>
<dbReference type="InterPro" id="IPR016035">
    <property type="entry name" value="Acyl_Trfase/lysoPLipase"/>
</dbReference>
<dbReference type="PROSITE" id="PS52004">
    <property type="entry name" value="KS3_2"/>
    <property type="match status" value="2"/>
</dbReference>
<dbReference type="EMBL" id="RFFH01000025">
    <property type="protein sequence ID" value="RMI28099.1"/>
    <property type="molecule type" value="Genomic_DNA"/>
</dbReference>
<keyword evidence="1" id="KW-0596">Phosphopantetheine</keyword>
<feature type="non-terminal residue" evidence="7">
    <location>
        <position position="2037"/>
    </location>
</feature>
<dbReference type="InterPro" id="IPR050091">
    <property type="entry name" value="PKS_NRPS_Biosynth_Enz"/>
</dbReference>